<keyword evidence="5" id="KW-0143">Chaperone</keyword>
<evidence type="ECO:0000256" key="3">
    <source>
        <dbReference type="ARBA" id="ARBA00022490"/>
    </source>
</evidence>
<keyword evidence="4 6" id="KW-1005">Bacterial flagellum biogenesis</keyword>
<evidence type="ECO:0000256" key="6">
    <source>
        <dbReference type="PIRNR" id="PIRNR039090"/>
    </source>
</evidence>
<dbReference type="AlphaFoldDB" id="A0A0A7REM9"/>
<accession>A0A0A7REM9</accession>
<keyword evidence="3 6" id="KW-0963">Cytoplasm</keyword>
<keyword evidence="7" id="KW-0966">Cell projection</keyword>
<dbReference type="GO" id="GO:0071973">
    <property type="term" value="P:bacterial-type flagellum-dependent cell motility"/>
    <property type="evidence" value="ECO:0007669"/>
    <property type="project" value="TreeGrafter"/>
</dbReference>
<evidence type="ECO:0000313" key="7">
    <source>
        <dbReference type="EMBL" id="AJA33656.1"/>
    </source>
</evidence>
<dbReference type="PANTHER" id="PTHR34773:SF1">
    <property type="entry name" value="FLAGELLAR SECRETION CHAPERONE FLIS"/>
    <property type="match status" value="1"/>
</dbReference>
<dbReference type="GeneID" id="95350012"/>
<evidence type="ECO:0000313" key="9">
    <source>
        <dbReference type="EMBL" id="SFV41325.1"/>
    </source>
</evidence>
<comment type="similarity">
    <text evidence="2 6">Belongs to the FliS family.</text>
</comment>
<reference evidence="9" key="3">
    <citation type="submission" date="2016-11" db="EMBL/GenBank/DDBJ databases">
        <authorList>
            <person name="Jaros S."/>
            <person name="Januszkiewicz K."/>
            <person name="Wedrychowicz H."/>
        </authorList>
    </citation>
    <scope>NUCLEOTIDE SEQUENCE [LARGE SCALE GENOMIC DNA]</scope>
    <source>
        <strain evidence="9">ACA-DC 1533</strain>
    </source>
</reference>
<dbReference type="Gene3D" id="1.20.120.340">
    <property type="entry name" value="Flagellar protein FliS"/>
    <property type="match status" value="1"/>
</dbReference>
<dbReference type="Proteomes" id="UP000190935">
    <property type="component" value="Chromosome I"/>
</dbReference>
<dbReference type="PANTHER" id="PTHR34773">
    <property type="entry name" value="FLAGELLAR SECRETION CHAPERONE FLIS"/>
    <property type="match status" value="1"/>
</dbReference>
<reference evidence="11" key="4">
    <citation type="submission" date="2016-11" db="EMBL/GenBank/DDBJ databases">
        <authorList>
            <person name="Papadimitriou K."/>
        </authorList>
    </citation>
    <scope>NUCLEOTIDE SEQUENCE [LARGE SCALE GENOMIC DNA]</scope>
    <source>
        <strain evidence="11">ACA-DC 1533</strain>
    </source>
</reference>
<dbReference type="PIRSF" id="PIRSF039090">
    <property type="entry name" value="Flis"/>
    <property type="match status" value="1"/>
</dbReference>
<dbReference type="Pfam" id="PF02561">
    <property type="entry name" value="FliS"/>
    <property type="match status" value="1"/>
</dbReference>
<evidence type="ECO:0000256" key="4">
    <source>
        <dbReference type="ARBA" id="ARBA00022795"/>
    </source>
</evidence>
<comment type="subcellular location">
    <subcellularLocation>
        <location evidence="1 6">Cytoplasm</location>
        <location evidence="1 6">Cytosol</location>
    </subcellularLocation>
</comment>
<evidence type="ECO:0000256" key="5">
    <source>
        <dbReference type="ARBA" id="ARBA00023186"/>
    </source>
</evidence>
<dbReference type="RefSeq" id="WP_010498459.1">
    <property type="nucleotide sequence ID" value="NZ_JAQDEX010000008.1"/>
</dbReference>
<reference evidence="8 10" key="2">
    <citation type="journal article" date="2015" name="Genome Announc.">
        <title>Expanding the biotechnology potential of lactobacilli through comparative genomics of 213 strains and associated genera.</title>
        <authorList>
            <person name="Sun Z."/>
            <person name="Harris H.M."/>
            <person name="McCann A."/>
            <person name="Guo C."/>
            <person name="Argimon S."/>
            <person name="Zhang W."/>
            <person name="Yang X."/>
            <person name="Jeffery I.B."/>
            <person name="Cooney J.C."/>
            <person name="Kagawa T.F."/>
            <person name="Liu W."/>
            <person name="Song Y."/>
            <person name="Salvetti E."/>
            <person name="Wrobel A."/>
            <person name="Rasinkangas P."/>
            <person name="Parkhill J."/>
            <person name="Rea M.C."/>
            <person name="O'Sullivan O."/>
            <person name="Ritari J."/>
            <person name="Douillard F.P."/>
            <person name="Paul Ross R."/>
            <person name="Yang R."/>
            <person name="Briner A.E."/>
            <person name="Felis G.E."/>
            <person name="de Vos W.M."/>
            <person name="Barrangou R."/>
            <person name="Klaenhammer T.R."/>
            <person name="Caufield P.W."/>
            <person name="Cui Y."/>
            <person name="Zhang H."/>
            <person name="O'Toole P.W."/>
        </authorList>
    </citation>
    <scope>NUCLEOTIDE SEQUENCE [LARGE SCALE GENOMIC DNA]</scope>
    <source>
        <strain evidence="8 10">DSM 15353</strain>
    </source>
</reference>
<dbReference type="GO" id="GO:0044780">
    <property type="term" value="P:bacterial-type flagellum assembly"/>
    <property type="evidence" value="ECO:0007669"/>
    <property type="project" value="InterPro"/>
</dbReference>
<proteinExistence type="inferred from homology"/>
<dbReference type="NCBIfam" id="TIGR00208">
    <property type="entry name" value="fliS"/>
    <property type="match status" value="1"/>
</dbReference>
<evidence type="ECO:0000313" key="11">
    <source>
        <dbReference type="Proteomes" id="UP000190935"/>
    </source>
</evidence>
<dbReference type="SUPFAM" id="SSF101116">
    <property type="entry name" value="Flagellar export chaperone FliS"/>
    <property type="match status" value="1"/>
</dbReference>
<dbReference type="CDD" id="cd16098">
    <property type="entry name" value="FliS"/>
    <property type="match status" value="1"/>
</dbReference>
<reference evidence="7" key="1">
    <citation type="journal article" date="2014" name="Appl. Environ. Microbiol.">
        <title>Detection and genomic characterization of motility in Lactobacillus curvatus: confirmation of motility in a species outside the Lactobacillus salivarius clade.</title>
        <authorList>
            <person name="Cousin F.J."/>
            <person name="Lynch S.M."/>
            <person name="Harris H.M."/>
            <person name="McCann A."/>
            <person name="Lynch D.B."/>
            <person name="Neville B.A."/>
            <person name="Irisawa T."/>
            <person name="Okada S."/>
            <person name="Endo A."/>
            <person name="O'Toole P.W."/>
        </authorList>
    </citation>
    <scope>NUCLEOTIDE SEQUENCE</scope>
    <source>
        <strain evidence="7">KCTC 13900</strain>
    </source>
</reference>
<evidence type="ECO:0000256" key="1">
    <source>
        <dbReference type="ARBA" id="ARBA00004514"/>
    </source>
</evidence>
<dbReference type="OrthoDB" id="1524959at2"/>
<evidence type="ECO:0000313" key="8">
    <source>
        <dbReference type="EMBL" id="KRN79538.1"/>
    </source>
</evidence>
<gene>
    <name evidence="7" type="primary">fliS</name>
    <name evidence="8" type="ORF">IV43_GL000447</name>
    <name evidence="9" type="ORF">LAC1533_1902</name>
</gene>
<dbReference type="STRING" id="89059.LAC1533_1902"/>
<keyword evidence="7" id="KW-0282">Flagellum</keyword>
<dbReference type="InterPro" id="IPR036584">
    <property type="entry name" value="FliS_sf"/>
</dbReference>
<name>A0A0A7REM9_9LACO</name>
<evidence type="ECO:0000256" key="2">
    <source>
        <dbReference type="ARBA" id="ARBA00008787"/>
    </source>
</evidence>
<dbReference type="KEGG" id="laca:LAC1533_1902"/>
<evidence type="ECO:0000313" key="10">
    <source>
        <dbReference type="Proteomes" id="UP000051491"/>
    </source>
</evidence>
<protein>
    <recommendedName>
        <fullName evidence="6">Flagellar secretion chaperone FliS</fullName>
    </recommendedName>
</protein>
<sequence>MDVKQRQKQRDFYLKNQVLTASPNKLISLLISGGIKAIKLAEISLDQNDMVKANHELLRAQDIVDELKFSLDHSVESQITVDLDRLYNFITQQLVAANVSKDQEKLPPIVKLLEELLETWNEVSQKQNI</sequence>
<dbReference type="InterPro" id="IPR003713">
    <property type="entry name" value="FliS"/>
</dbReference>
<keyword evidence="7" id="KW-0969">Cilium</keyword>
<dbReference type="EMBL" id="KM886858">
    <property type="protein sequence ID" value="AJA33656.1"/>
    <property type="molecule type" value="Genomic_DNA"/>
</dbReference>
<organism evidence="7">
    <name type="scientific">Ligilactobacillus acidipiscis</name>
    <dbReference type="NCBI Taxonomy" id="89059"/>
    <lineage>
        <taxon>Bacteria</taxon>
        <taxon>Bacillati</taxon>
        <taxon>Bacillota</taxon>
        <taxon>Bacilli</taxon>
        <taxon>Lactobacillales</taxon>
        <taxon>Lactobacillaceae</taxon>
        <taxon>Ligilactobacillus</taxon>
    </lineage>
</organism>
<dbReference type="PATRIC" id="fig|89059.3.peg.455"/>
<dbReference type="EMBL" id="JQBK01000137">
    <property type="protein sequence ID" value="KRN79538.1"/>
    <property type="molecule type" value="Genomic_DNA"/>
</dbReference>
<dbReference type="GO" id="GO:0005829">
    <property type="term" value="C:cytosol"/>
    <property type="evidence" value="ECO:0007669"/>
    <property type="project" value="UniProtKB-SubCell"/>
</dbReference>
<dbReference type="Proteomes" id="UP000051491">
    <property type="component" value="Unassembled WGS sequence"/>
</dbReference>
<dbReference type="EMBL" id="LT630287">
    <property type="protein sequence ID" value="SFV41325.1"/>
    <property type="molecule type" value="Genomic_DNA"/>
</dbReference>